<proteinExistence type="predicted"/>
<evidence type="ECO:0000313" key="1">
    <source>
        <dbReference type="EMBL" id="OTF78707.1"/>
    </source>
</evidence>
<accession>A0A1Y3BET1</accession>
<keyword evidence="2" id="KW-1185">Reference proteome</keyword>
<evidence type="ECO:0000313" key="2">
    <source>
        <dbReference type="Proteomes" id="UP000194236"/>
    </source>
</evidence>
<name>A0A1Y3BET1_EURMA</name>
<dbReference type="EMBL" id="MUJZ01026682">
    <property type="protein sequence ID" value="OTF78707.1"/>
    <property type="molecule type" value="Genomic_DNA"/>
</dbReference>
<sequence length="39" mass="4741">MLNKGQCLSYHESQLLLAECSDDDQNQKWYWHPIKPKRH</sequence>
<dbReference type="SUPFAM" id="SSF50370">
    <property type="entry name" value="Ricin B-like lectins"/>
    <property type="match status" value="1"/>
</dbReference>
<comment type="caution">
    <text evidence="1">The sequence shown here is derived from an EMBL/GenBank/DDBJ whole genome shotgun (WGS) entry which is preliminary data.</text>
</comment>
<protein>
    <submittedName>
        <fullName evidence="1">Uncharacterized protein</fullName>
    </submittedName>
</protein>
<reference evidence="1 2" key="1">
    <citation type="submission" date="2017-03" db="EMBL/GenBank/DDBJ databases">
        <title>Genome Survey of Euroglyphus maynei.</title>
        <authorList>
            <person name="Arlian L.G."/>
            <person name="Morgan M.S."/>
            <person name="Rider S.D."/>
        </authorList>
    </citation>
    <scope>NUCLEOTIDE SEQUENCE [LARGE SCALE GENOMIC DNA]</scope>
    <source>
        <strain evidence="1">Arlian Lab</strain>
        <tissue evidence="1">Whole body</tissue>
    </source>
</reference>
<organism evidence="1 2">
    <name type="scientific">Euroglyphus maynei</name>
    <name type="common">Mayne's house dust mite</name>
    <dbReference type="NCBI Taxonomy" id="6958"/>
    <lineage>
        <taxon>Eukaryota</taxon>
        <taxon>Metazoa</taxon>
        <taxon>Ecdysozoa</taxon>
        <taxon>Arthropoda</taxon>
        <taxon>Chelicerata</taxon>
        <taxon>Arachnida</taxon>
        <taxon>Acari</taxon>
        <taxon>Acariformes</taxon>
        <taxon>Sarcoptiformes</taxon>
        <taxon>Astigmata</taxon>
        <taxon>Psoroptidia</taxon>
        <taxon>Analgoidea</taxon>
        <taxon>Pyroglyphidae</taxon>
        <taxon>Pyroglyphinae</taxon>
        <taxon>Euroglyphus</taxon>
    </lineage>
</organism>
<dbReference type="PROSITE" id="PS50231">
    <property type="entry name" value="RICIN_B_LECTIN"/>
    <property type="match status" value="1"/>
</dbReference>
<dbReference type="InterPro" id="IPR035992">
    <property type="entry name" value="Ricin_B-like_lectins"/>
</dbReference>
<gene>
    <name evidence="1" type="ORF">BLA29_014805</name>
</gene>
<dbReference type="AlphaFoldDB" id="A0A1Y3BET1"/>
<dbReference type="Proteomes" id="UP000194236">
    <property type="component" value="Unassembled WGS sequence"/>
</dbReference>